<dbReference type="InterPro" id="IPR036653">
    <property type="entry name" value="CinA-like_C"/>
</dbReference>
<reference evidence="2" key="2">
    <citation type="submission" date="2020-09" db="EMBL/GenBank/DDBJ databases">
        <authorList>
            <person name="Sun Q."/>
            <person name="Zhou Y."/>
        </authorList>
    </citation>
    <scope>NUCLEOTIDE SEQUENCE</scope>
    <source>
        <strain evidence="2">CGMCC 1.12827</strain>
    </source>
</reference>
<dbReference type="Gene3D" id="3.90.950.20">
    <property type="entry name" value="CinA-like"/>
    <property type="match status" value="1"/>
</dbReference>
<keyword evidence="3" id="KW-1185">Reference proteome</keyword>
<evidence type="ECO:0000259" key="1">
    <source>
        <dbReference type="Pfam" id="PF02464"/>
    </source>
</evidence>
<dbReference type="AlphaFoldDB" id="A0A916T0G8"/>
<protein>
    <submittedName>
        <fullName evidence="2">Competence protein</fullName>
    </submittedName>
</protein>
<dbReference type="Pfam" id="PF02464">
    <property type="entry name" value="CinA"/>
    <property type="match status" value="1"/>
</dbReference>
<dbReference type="EMBL" id="BMGC01000006">
    <property type="protein sequence ID" value="GGB26189.1"/>
    <property type="molecule type" value="Genomic_DNA"/>
</dbReference>
<dbReference type="NCBIfam" id="TIGR00199">
    <property type="entry name" value="PncC_domain"/>
    <property type="match status" value="1"/>
</dbReference>
<dbReference type="InterPro" id="IPR008136">
    <property type="entry name" value="CinA_C"/>
</dbReference>
<sequence>MVGQIRARELVAALTGRGETVATAESLTAGLLAASIAGVPGSSAVLRGGLIVYATDLKHSLADVDERTLAEHGPVSVATARALARGAMRRCGADWGVSLTGVAGPDAQDGHLPGEVYCGLAYRHAGVDDTRVSRLAIEGDRWDVRSQSAAHATDLLLSWIADAPVPPQAR</sequence>
<organism evidence="2 3">
    <name type="scientific">Gordonia jinhuaensis</name>
    <dbReference type="NCBI Taxonomy" id="1517702"/>
    <lineage>
        <taxon>Bacteria</taxon>
        <taxon>Bacillati</taxon>
        <taxon>Actinomycetota</taxon>
        <taxon>Actinomycetes</taxon>
        <taxon>Mycobacteriales</taxon>
        <taxon>Gordoniaceae</taxon>
        <taxon>Gordonia</taxon>
    </lineage>
</organism>
<proteinExistence type="predicted"/>
<dbReference type="RefSeq" id="WP_188585855.1">
    <property type="nucleotide sequence ID" value="NZ_BMGC01000006.1"/>
</dbReference>
<feature type="domain" description="CinA C-terminal" evidence="1">
    <location>
        <begin position="7"/>
        <end position="158"/>
    </location>
</feature>
<evidence type="ECO:0000313" key="3">
    <source>
        <dbReference type="Proteomes" id="UP000621454"/>
    </source>
</evidence>
<reference evidence="2" key="1">
    <citation type="journal article" date="2014" name="Int. J. Syst. Evol. Microbiol.">
        <title>Complete genome sequence of Corynebacterium casei LMG S-19264T (=DSM 44701T), isolated from a smear-ripened cheese.</title>
        <authorList>
            <consortium name="US DOE Joint Genome Institute (JGI-PGF)"/>
            <person name="Walter F."/>
            <person name="Albersmeier A."/>
            <person name="Kalinowski J."/>
            <person name="Ruckert C."/>
        </authorList>
    </citation>
    <scope>NUCLEOTIDE SEQUENCE</scope>
    <source>
        <strain evidence="2">CGMCC 1.12827</strain>
    </source>
</reference>
<dbReference type="Proteomes" id="UP000621454">
    <property type="component" value="Unassembled WGS sequence"/>
</dbReference>
<comment type="caution">
    <text evidence="2">The sequence shown here is derived from an EMBL/GenBank/DDBJ whole genome shotgun (WGS) entry which is preliminary data.</text>
</comment>
<gene>
    <name evidence="2" type="ORF">GCM10011489_12930</name>
</gene>
<dbReference type="SUPFAM" id="SSF142433">
    <property type="entry name" value="CinA-like"/>
    <property type="match status" value="1"/>
</dbReference>
<evidence type="ECO:0000313" key="2">
    <source>
        <dbReference type="EMBL" id="GGB26189.1"/>
    </source>
</evidence>
<accession>A0A916T0G8</accession>
<name>A0A916T0G8_9ACTN</name>